<dbReference type="InterPro" id="IPR007349">
    <property type="entry name" value="DUF418"/>
</dbReference>
<dbReference type="STRING" id="1434072.SAMN05216210_2089"/>
<dbReference type="PANTHER" id="PTHR30590:SF2">
    <property type="entry name" value="INNER MEMBRANE PROTEIN"/>
    <property type="match status" value="1"/>
</dbReference>
<keyword evidence="4" id="KW-1185">Reference proteome</keyword>
<feature type="transmembrane region" description="Helical" evidence="1">
    <location>
        <begin position="139"/>
        <end position="154"/>
    </location>
</feature>
<feature type="transmembrane region" description="Helical" evidence="1">
    <location>
        <begin position="166"/>
        <end position="185"/>
    </location>
</feature>
<feature type="transmembrane region" description="Helical" evidence="1">
    <location>
        <begin position="315"/>
        <end position="337"/>
    </location>
</feature>
<feature type="transmembrane region" description="Helical" evidence="1">
    <location>
        <begin position="116"/>
        <end position="133"/>
    </location>
</feature>
<feature type="transmembrane region" description="Helical" evidence="1">
    <location>
        <begin position="86"/>
        <end position="104"/>
    </location>
</feature>
<dbReference type="InterPro" id="IPR052529">
    <property type="entry name" value="Bact_Transport_Assoc"/>
</dbReference>
<feature type="transmembrane region" description="Helical" evidence="1">
    <location>
        <begin position="349"/>
        <end position="368"/>
    </location>
</feature>
<evidence type="ECO:0000256" key="1">
    <source>
        <dbReference type="SAM" id="Phobius"/>
    </source>
</evidence>
<feature type="transmembrane region" description="Helical" evidence="1">
    <location>
        <begin position="374"/>
        <end position="395"/>
    </location>
</feature>
<evidence type="ECO:0000313" key="4">
    <source>
        <dbReference type="Proteomes" id="UP000243924"/>
    </source>
</evidence>
<dbReference type="Proteomes" id="UP000243924">
    <property type="component" value="Chromosome I"/>
</dbReference>
<dbReference type="Pfam" id="PF04235">
    <property type="entry name" value="DUF418"/>
    <property type="match status" value="1"/>
</dbReference>
<dbReference type="RefSeq" id="WP_092386648.1">
    <property type="nucleotide sequence ID" value="NZ_LT629787.1"/>
</dbReference>
<feature type="transmembrane region" description="Helical" evidence="1">
    <location>
        <begin position="240"/>
        <end position="263"/>
    </location>
</feature>
<dbReference type="OrthoDB" id="9807744at2"/>
<evidence type="ECO:0000313" key="3">
    <source>
        <dbReference type="EMBL" id="SDU15423.1"/>
    </source>
</evidence>
<accession>A0A1H2G756</accession>
<evidence type="ECO:0000259" key="2">
    <source>
        <dbReference type="Pfam" id="PF04235"/>
    </source>
</evidence>
<gene>
    <name evidence="3" type="ORF">SAMN05216210_2089</name>
</gene>
<dbReference type="PANTHER" id="PTHR30590">
    <property type="entry name" value="INNER MEMBRANE PROTEIN"/>
    <property type="match status" value="1"/>
</dbReference>
<feature type="transmembrane region" description="Helical" evidence="1">
    <location>
        <begin position="35"/>
        <end position="53"/>
    </location>
</feature>
<proteinExistence type="predicted"/>
<feature type="domain" description="DUF418" evidence="2">
    <location>
        <begin position="264"/>
        <end position="413"/>
    </location>
</feature>
<keyword evidence="1" id="KW-0472">Membrane</keyword>
<dbReference type="AlphaFoldDB" id="A0A1H2G756"/>
<keyword evidence="1" id="KW-1133">Transmembrane helix</keyword>
<sequence length="424" mass="47944">MREPYYEQSVIRDDEVQENIINSTPAAQRLVHLDVLRGFALLGILLVNFQWFSRPLQAMYVGYDPSLTGINLGADWLISWLAEGKFYPLFALLFGIGFTLMTESATAKGVRFWTVYGRRLLLLALIGLFHLAFIWPGDILLIYAICAVLMLLFFRNTPVQRLWKWTLVLIGVPALLVAVLLVIVLDPVALTAMQKALAHEKAALMDDVARASSVYINGSFSEVTSERIRSYWSYLSLDGIYLLMIVLGYFLLGRWLAVSGKVIDLPAHRRFLRRWAMVGLPLGLLLAALSTALFYQGDIVMLDPGPVVGEFLGLVAGVILPLGYLAAVLLAASKLTWLAPLGRTALSQYLLQSIIWTSVFYGYGLGLWGQVPRVWQLVLAVAFFALQVVISHWWLKRYRFGPAEWLWRSFTYWNWQPFKNEKSS</sequence>
<dbReference type="EMBL" id="LT629787">
    <property type="protein sequence ID" value="SDU15423.1"/>
    <property type="molecule type" value="Genomic_DNA"/>
</dbReference>
<protein>
    <recommendedName>
        <fullName evidence="2">DUF418 domain-containing protein</fullName>
    </recommendedName>
</protein>
<keyword evidence="1" id="KW-0812">Transmembrane</keyword>
<organism evidence="3 4">
    <name type="scientific">Halopseudomonas salegens</name>
    <dbReference type="NCBI Taxonomy" id="1434072"/>
    <lineage>
        <taxon>Bacteria</taxon>
        <taxon>Pseudomonadati</taxon>
        <taxon>Pseudomonadota</taxon>
        <taxon>Gammaproteobacteria</taxon>
        <taxon>Pseudomonadales</taxon>
        <taxon>Pseudomonadaceae</taxon>
        <taxon>Halopseudomonas</taxon>
    </lineage>
</organism>
<name>A0A1H2G756_9GAMM</name>
<reference evidence="4" key="1">
    <citation type="submission" date="2016-10" db="EMBL/GenBank/DDBJ databases">
        <authorList>
            <person name="Varghese N."/>
            <person name="Submissions S."/>
        </authorList>
    </citation>
    <scope>NUCLEOTIDE SEQUENCE [LARGE SCALE GENOMIC DNA]</scope>
    <source>
        <strain evidence="4">CECT 8338</strain>
    </source>
</reference>
<feature type="transmembrane region" description="Helical" evidence="1">
    <location>
        <begin position="275"/>
        <end position="295"/>
    </location>
</feature>